<dbReference type="Proteomes" id="UP000194903">
    <property type="component" value="Unassembled WGS sequence"/>
</dbReference>
<organism evidence="2 3">
    <name type="scientific">Butyricicoccus porcorum</name>
    <dbReference type="NCBI Taxonomy" id="1945634"/>
    <lineage>
        <taxon>Bacteria</taxon>
        <taxon>Bacillati</taxon>
        <taxon>Bacillota</taxon>
        <taxon>Clostridia</taxon>
        <taxon>Eubacteriales</taxon>
        <taxon>Butyricicoccaceae</taxon>
        <taxon>Butyricicoccus</taxon>
    </lineage>
</organism>
<feature type="transmembrane region" description="Helical" evidence="1">
    <location>
        <begin position="12"/>
        <end position="31"/>
    </location>
</feature>
<evidence type="ECO:0000313" key="2">
    <source>
        <dbReference type="EMBL" id="OUM20918.1"/>
    </source>
</evidence>
<keyword evidence="1" id="KW-0472">Membrane</keyword>
<keyword evidence="1" id="KW-0812">Transmembrane</keyword>
<feature type="transmembrane region" description="Helical" evidence="1">
    <location>
        <begin position="217"/>
        <end position="232"/>
    </location>
</feature>
<sequence>MLTKERKKQLDTDLWIIAGVSLLVLVIYTVFGREIDNIAADTAIPIVLRVLFMGGIFQFGIAGLGITIVAIVRKERFSDHGLTRKHLLSAIALSALCCVPDLLYNLFAGNVHTWLPFSAVQTTAEAIESGFPENVLAMLLTALFWGFFEGFNYVVISDKIGERYPSKNRLWDWGAFVCAAMCILIHGVVGVTPDAVAEMLCTLFLIYGMLIVRKATGNAWGCILIFVFYWNAL</sequence>
<keyword evidence="1" id="KW-1133">Transmembrane helix</keyword>
<evidence type="ECO:0000313" key="3">
    <source>
        <dbReference type="Proteomes" id="UP000194903"/>
    </source>
</evidence>
<feature type="transmembrane region" description="Helical" evidence="1">
    <location>
        <begin position="87"/>
        <end position="107"/>
    </location>
</feature>
<name>A0A252F566_9FIRM</name>
<protein>
    <recommendedName>
        <fullName evidence="4">CPBP family intramembrane metalloprotease</fullName>
    </recommendedName>
</protein>
<dbReference type="RefSeq" id="WP_087018315.1">
    <property type="nucleotide sequence ID" value="NZ_NHOC01000004.1"/>
</dbReference>
<reference evidence="2 3" key="1">
    <citation type="submission" date="2017-05" db="EMBL/GenBank/DDBJ databases">
        <title>Butyricicoccus porcorum sp. nov. a butyrate-producing bacterium from the swine intestinal tract.</title>
        <authorList>
            <person name="Trachsel J."/>
            <person name="Humphrey S."/>
            <person name="Allen H.K."/>
        </authorList>
    </citation>
    <scope>NUCLEOTIDE SEQUENCE [LARGE SCALE GENOMIC DNA]</scope>
    <source>
        <strain evidence="2">BB10</strain>
    </source>
</reference>
<keyword evidence="3" id="KW-1185">Reference proteome</keyword>
<gene>
    <name evidence="2" type="ORF">CBW42_04845</name>
</gene>
<evidence type="ECO:0000256" key="1">
    <source>
        <dbReference type="SAM" id="Phobius"/>
    </source>
</evidence>
<evidence type="ECO:0008006" key="4">
    <source>
        <dbReference type="Google" id="ProtNLM"/>
    </source>
</evidence>
<feature type="transmembrane region" description="Helical" evidence="1">
    <location>
        <begin position="170"/>
        <end position="189"/>
    </location>
</feature>
<comment type="caution">
    <text evidence="2">The sequence shown here is derived from an EMBL/GenBank/DDBJ whole genome shotgun (WGS) entry which is preliminary data.</text>
</comment>
<dbReference type="OrthoDB" id="48176at2"/>
<accession>A0A252F566</accession>
<dbReference type="AlphaFoldDB" id="A0A252F566"/>
<proteinExistence type="predicted"/>
<dbReference type="EMBL" id="NHOC01000004">
    <property type="protein sequence ID" value="OUM20918.1"/>
    <property type="molecule type" value="Genomic_DNA"/>
</dbReference>
<feature type="transmembrane region" description="Helical" evidence="1">
    <location>
        <begin position="51"/>
        <end position="72"/>
    </location>
</feature>
<feature type="transmembrane region" description="Helical" evidence="1">
    <location>
        <begin position="135"/>
        <end position="158"/>
    </location>
</feature>